<dbReference type="InterPro" id="IPR001650">
    <property type="entry name" value="Helicase_C-like"/>
</dbReference>
<evidence type="ECO:0000256" key="2">
    <source>
        <dbReference type="ARBA" id="ARBA00022741"/>
    </source>
</evidence>
<dbReference type="GO" id="GO:0005737">
    <property type="term" value="C:cytoplasm"/>
    <property type="evidence" value="ECO:0007669"/>
    <property type="project" value="TreeGrafter"/>
</dbReference>
<dbReference type="PANTHER" id="PTHR13710">
    <property type="entry name" value="DNA HELICASE RECQ FAMILY MEMBER"/>
    <property type="match status" value="1"/>
</dbReference>
<dbReference type="SUPFAM" id="SSF52540">
    <property type="entry name" value="P-loop containing nucleoside triphosphate hydrolases"/>
    <property type="match status" value="1"/>
</dbReference>
<feature type="compositionally biased region" description="Basic residues" evidence="6">
    <location>
        <begin position="377"/>
        <end position="391"/>
    </location>
</feature>
<evidence type="ECO:0000256" key="5">
    <source>
        <dbReference type="ARBA" id="ARBA00034808"/>
    </source>
</evidence>
<gene>
    <name evidence="9" type="ORF">GLOTRDRAFT_141637</name>
</gene>
<dbReference type="OMA" id="FAKIWRK"/>
<dbReference type="STRING" id="670483.S7PQG8"/>
<evidence type="ECO:0000256" key="6">
    <source>
        <dbReference type="SAM" id="MobiDB-lite"/>
    </source>
</evidence>
<dbReference type="AlphaFoldDB" id="S7PQG8"/>
<comment type="similarity">
    <text evidence="1">Belongs to the helicase family. RecQ subfamily.</text>
</comment>
<reference evidence="9 10" key="1">
    <citation type="journal article" date="2012" name="Science">
        <title>The Paleozoic origin of enzymatic lignin decomposition reconstructed from 31 fungal genomes.</title>
        <authorList>
            <person name="Floudas D."/>
            <person name="Binder M."/>
            <person name="Riley R."/>
            <person name="Barry K."/>
            <person name="Blanchette R.A."/>
            <person name="Henrissat B."/>
            <person name="Martinez A.T."/>
            <person name="Otillar R."/>
            <person name="Spatafora J.W."/>
            <person name="Yadav J.S."/>
            <person name="Aerts A."/>
            <person name="Benoit I."/>
            <person name="Boyd A."/>
            <person name="Carlson A."/>
            <person name="Copeland A."/>
            <person name="Coutinho P.M."/>
            <person name="de Vries R.P."/>
            <person name="Ferreira P."/>
            <person name="Findley K."/>
            <person name="Foster B."/>
            <person name="Gaskell J."/>
            <person name="Glotzer D."/>
            <person name="Gorecki P."/>
            <person name="Heitman J."/>
            <person name="Hesse C."/>
            <person name="Hori C."/>
            <person name="Igarashi K."/>
            <person name="Jurgens J.A."/>
            <person name="Kallen N."/>
            <person name="Kersten P."/>
            <person name="Kohler A."/>
            <person name="Kuees U."/>
            <person name="Kumar T.K.A."/>
            <person name="Kuo A."/>
            <person name="LaButti K."/>
            <person name="Larrondo L.F."/>
            <person name="Lindquist E."/>
            <person name="Ling A."/>
            <person name="Lombard V."/>
            <person name="Lucas S."/>
            <person name="Lundell T."/>
            <person name="Martin R."/>
            <person name="McLaughlin D.J."/>
            <person name="Morgenstern I."/>
            <person name="Morin E."/>
            <person name="Murat C."/>
            <person name="Nagy L.G."/>
            <person name="Nolan M."/>
            <person name="Ohm R.A."/>
            <person name="Patyshakuliyeva A."/>
            <person name="Rokas A."/>
            <person name="Ruiz-Duenas F.J."/>
            <person name="Sabat G."/>
            <person name="Salamov A."/>
            <person name="Samejima M."/>
            <person name="Schmutz J."/>
            <person name="Slot J.C."/>
            <person name="St John F."/>
            <person name="Stenlid J."/>
            <person name="Sun H."/>
            <person name="Sun S."/>
            <person name="Syed K."/>
            <person name="Tsang A."/>
            <person name="Wiebenga A."/>
            <person name="Young D."/>
            <person name="Pisabarro A."/>
            <person name="Eastwood D.C."/>
            <person name="Martin F."/>
            <person name="Cullen D."/>
            <person name="Grigoriev I.V."/>
            <person name="Hibbett D.S."/>
        </authorList>
    </citation>
    <scope>NUCLEOTIDE SEQUENCE [LARGE SCALE GENOMIC DNA]</scope>
    <source>
        <strain evidence="9 10">ATCC 11539</strain>
    </source>
</reference>
<feature type="compositionally biased region" description="Polar residues" evidence="6">
    <location>
        <begin position="394"/>
        <end position="419"/>
    </location>
</feature>
<evidence type="ECO:0000259" key="7">
    <source>
        <dbReference type="PROSITE" id="PS51192"/>
    </source>
</evidence>
<accession>S7PQG8</accession>
<protein>
    <recommendedName>
        <fullName evidence="5">DNA 3'-5' helicase</fullName>
        <ecNumber evidence="5">5.6.2.4</ecNumber>
    </recommendedName>
</protein>
<dbReference type="GO" id="GO:0005524">
    <property type="term" value="F:ATP binding"/>
    <property type="evidence" value="ECO:0007669"/>
    <property type="project" value="UniProtKB-KW"/>
</dbReference>
<dbReference type="PROSITE" id="PS51194">
    <property type="entry name" value="HELICASE_CTER"/>
    <property type="match status" value="1"/>
</dbReference>
<dbReference type="Pfam" id="PF00271">
    <property type="entry name" value="Helicase_C"/>
    <property type="match status" value="1"/>
</dbReference>
<evidence type="ECO:0000313" key="10">
    <source>
        <dbReference type="Proteomes" id="UP000030669"/>
    </source>
</evidence>
<keyword evidence="10" id="KW-1185">Reference proteome</keyword>
<feature type="region of interest" description="Disordered" evidence="6">
    <location>
        <begin position="372"/>
        <end position="424"/>
    </location>
</feature>
<keyword evidence="3" id="KW-0067">ATP-binding</keyword>
<dbReference type="RefSeq" id="XP_007871492.1">
    <property type="nucleotide sequence ID" value="XM_007873301.1"/>
</dbReference>
<dbReference type="GO" id="GO:0009378">
    <property type="term" value="F:four-way junction helicase activity"/>
    <property type="evidence" value="ECO:0007669"/>
    <property type="project" value="TreeGrafter"/>
</dbReference>
<dbReference type="GO" id="GO:0005694">
    <property type="term" value="C:chromosome"/>
    <property type="evidence" value="ECO:0007669"/>
    <property type="project" value="TreeGrafter"/>
</dbReference>
<dbReference type="GO" id="GO:0000724">
    <property type="term" value="P:double-strand break repair via homologous recombination"/>
    <property type="evidence" value="ECO:0007669"/>
    <property type="project" value="TreeGrafter"/>
</dbReference>
<evidence type="ECO:0000259" key="8">
    <source>
        <dbReference type="PROSITE" id="PS51194"/>
    </source>
</evidence>
<dbReference type="SMART" id="SM00487">
    <property type="entry name" value="DEXDc"/>
    <property type="match status" value="1"/>
</dbReference>
<dbReference type="eggNOG" id="KOG0351">
    <property type="taxonomic scope" value="Eukaryota"/>
</dbReference>
<dbReference type="OrthoDB" id="10261556at2759"/>
<evidence type="ECO:0000256" key="1">
    <source>
        <dbReference type="ARBA" id="ARBA00005446"/>
    </source>
</evidence>
<evidence type="ECO:0000313" key="9">
    <source>
        <dbReference type="EMBL" id="EPQ50051.1"/>
    </source>
</evidence>
<dbReference type="InterPro" id="IPR014001">
    <property type="entry name" value="Helicase_ATP-bd"/>
</dbReference>
<proteinExistence type="inferred from homology"/>
<organism evidence="9 10">
    <name type="scientific">Gloeophyllum trabeum (strain ATCC 11539 / FP-39264 / Madison 617)</name>
    <name type="common">Brown rot fungus</name>
    <dbReference type="NCBI Taxonomy" id="670483"/>
    <lineage>
        <taxon>Eukaryota</taxon>
        <taxon>Fungi</taxon>
        <taxon>Dikarya</taxon>
        <taxon>Basidiomycota</taxon>
        <taxon>Agaricomycotina</taxon>
        <taxon>Agaricomycetes</taxon>
        <taxon>Gloeophyllales</taxon>
        <taxon>Gloeophyllaceae</taxon>
        <taxon>Gloeophyllum</taxon>
    </lineage>
</organism>
<dbReference type="GO" id="GO:0043138">
    <property type="term" value="F:3'-5' DNA helicase activity"/>
    <property type="evidence" value="ECO:0007669"/>
    <property type="project" value="UniProtKB-EC"/>
</dbReference>
<dbReference type="InterPro" id="IPR027417">
    <property type="entry name" value="P-loop_NTPase"/>
</dbReference>
<feature type="domain" description="Helicase ATP-binding" evidence="7">
    <location>
        <begin position="36"/>
        <end position="205"/>
    </location>
</feature>
<dbReference type="EMBL" id="KB469383">
    <property type="protein sequence ID" value="EPQ50051.1"/>
    <property type="molecule type" value="Genomic_DNA"/>
</dbReference>
<dbReference type="GO" id="GO:0016787">
    <property type="term" value="F:hydrolase activity"/>
    <property type="evidence" value="ECO:0007669"/>
    <property type="project" value="UniProtKB-KW"/>
</dbReference>
<name>S7PQG8_GLOTA</name>
<dbReference type="HOGENOM" id="CLU_001103_19_0_1"/>
<dbReference type="PROSITE" id="PS51192">
    <property type="entry name" value="HELICASE_ATP_BIND_1"/>
    <property type="match status" value="1"/>
</dbReference>
<dbReference type="KEGG" id="gtr:GLOTRDRAFT_141637"/>
<comment type="catalytic activity">
    <reaction evidence="4">
        <text>Couples ATP hydrolysis with the unwinding of duplex DNA by translocating in the 3'-5' direction.</text>
        <dbReference type="EC" id="5.6.2.4"/>
    </reaction>
</comment>
<dbReference type="GO" id="GO:0003676">
    <property type="term" value="F:nucleic acid binding"/>
    <property type="evidence" value="ECO:0007669"/>
    <property type="project" value="InterPro"/>
</dbReference>
<sequence>MPSDAADDVPSLSQIRAAISEKFGYRACLWQLQVVQALLRGDKDVVCIAGTGSGKTLTFWMPLVFKPKGLQIIVTPLNILGDQNTGGLKKLGISGIALNKETATARNLQDVEDGKYSVVTVNPEILNSRFDRLWKNETFTSRIISMVWDEAHCVSTWGDFREQYKESHRLRYIIPQTIPFYLPSATLPEIVLKDVMSILQIRQDKLCIIQRPNDRPNIRIAVSKMKHPANSFRDLDFLIPNSQPPEEPHKKFLVFFDSIAESLKATKYLQARLSEVHGRDHVGKVAWFNSDMSDSYRRDYAKELRMGEVWGLICTDSFGMGMDLPDIDTIVQWKATCTMCALWQRFGRGARDFRRTAFALFLVEPKHFDGEKEKAAKAKARREANKKRKAIAHQDSNQTKKTRTSNSPASSVVPTSTHNPAPRVPVMLPESDAQPCAVETVESADADGENDENANDGGYEELREVYERAEMCGTTGKRTRTIEPAMQDMINASTRTFKCFRIPVKVYFRNDKLESDHNACDPSLPTGCTRCASIPPPVCCNLCHPDAFPPFDSPTPSAPPAPRRSALKDYKLDSTDSKLRQALHDLRMKRAEELYGPAVVRDLGPGCFMPDSILKRIIDCAHYSKVTTTKELATETRWTLAEQYGHDVLAVINAARPVLQQSPFTSEPKGQISSSRDRPPPSSGTPSAPARQPRQCRACGATDHIASNRRCPKHGVTSSSPAISGDENRHPGPMEYSRLSGRVQSTSISQCPAPPICPYPMPIINSPPSNFFPGYAMYNLPSLSHHYPPARASPLRASQIAPNFFYGYTSPAGPSTPRTMDRT</sequence>
<evidence type="ECO:0000256" key="3">
    <source>
        <dbReference type="ARBA" id="ARBA00022840"/>
    </source>
</evidence>
<dbReference type="SMART" id="SM00490">
    <property type="entry name" value="HELICc"/>
    <property type="match status" value="1"/>
</dbReference>
<dbReference type="PANTHER" id="PTHR13710:SF154">
    <property type="entry name" value="RECQ HELICASE, PUTATIVE (AFU_ORTHOLOGUE AFUA_6G14720)-RELATED"/>
    <property type="match status" value="1"/>
</dbReference>
<dbReference type="Gene3D" id="3.40.50.300">
    <property type="entry name" value="P-loop containing nucleotide triphosphate hydrolases"/>
    <property type="match status" value="2"/>
</dbReference>
<keyword evidence="2" id="KW-0547">Nucleotide-binding</keyword>
<dbReference type="InterPro" id="IPR011545">
    <property type="entry name" value="DEAD/DEAH_box_helicase_dom"/>
</dbReference>
<dbReference type="Proteomes" id="UP000030669">
    <property type="component" value="Unassembled WGS sequence"/>
</dbReference>
<feature type="domain" description="Helicase C-terminal" evidence="8">
    <location>
        <begin position="234"/>
        <end position="399"/>
    </location>
</feature>
<keyword evidence="9" id="KW-0378">Hydrolase</keyword>
<dbReference type="Pfam" id="PF00270">
    <property type="entry name" value="DEAD"/>
    <property type="match status" value="1"/>
</dbReference>
<dbReference type="GeneID" id="19304832"/>
<feature type="region of interest" description="Disordered" evidence="6">
    <location>
        <begin position="660"/>
        <end position="735"/>
    </location>
</feature>
<dbReference type="EC" id="5.6.2.4" evidence="5"/>
<evidence type="ECO:0000256" key="4">
    <source>
        <dbReference type="ARBA" id="ARBA00034617"/>
    </source>
</evidence>